<proteinExistence type="predicted"/>
<keyword evidence="2" id="KW-1185">Reference proteome</keyword>
<dbReference type="Proteomes" id="UP000017834">
    <property type="component" value="Unassembled WGS sequence"/>
</dbReference>
<reference evidence="1 2" key="1">
    <citation type="journal article" date="2014" name="Genome Announc.">
        <title>Draft Genome Sequence of Enterobacter cloacae Strain S611.</title>
        <authorList>
            <person name="Wang D."/>
            <person name="Han C.S."/>
            <person name="Dichosa A.E."/>
            <person name="Gleasner C.D."/>
            <person name="Johnson S.L."/>
            <person name="Daligault H.E."/>
            <person name="Davenport K.W."/>
            <person name="Li P.E."/>
            <person name="Pierson E.A."/>
            <person name="Pierson L.S.III."/>
        </authorList>
    </citation>
    <scope>NUCLEOTIDE SEQUENCE [LARGE SCALE GENOMIC DNA]</scope>
    <source>
        <strain evidence="1 2">S611</strain>
    </source>
</reference>
<comment type="caution">
    <text evidence="1">The sequence shown here is derived from an EMBL/GenBank/DDBJ whole genome shotgun (WGS) entry which is preliminary data.</text>
</comment>
<accession>A0ABP2ZNY4</accession>
<evidence type="ECO:0000313" key="1">
    <source>
        <dbReference type="EMBL" id="ESS58268.1"/>
    </source>
</evidence>
<sequence length="64" mass="7515">MYDVSRPAICAGRYIFALLTLYNRSHILYFQPACPLWLICVTMLRQTSYICFRPIVFRLHCPAS</sequence>
<organism evidence="1 2">
    <name type="scientific">Enterobacter cloacae S611</name>
    <dbReference type="NCBI Taxonomy" id="1399146"/>
    <lineage>
        <taxon>Bacteria</taxon>
        <taxon>Pseudomonadati</taxon>
        <taxon>Pseudomonadota</taxon>
        <taxon>Gammaproteobacteria</taxon>
        <taxon>Enterobacterales</taxon>
        <taxon>Enterobacteriaceae</taxon>
        <taxon>Enterobacter</taxon>
        <taxon>Enterobacter cloacae complex</taxon>
    </lineage>
</organism>
<dbReference type="EMBL" id="AXOM01000044">
    <property type="protein sequence ID" value="ESS58268.1"/>
    <property type="molecule type" value="Genomic_DNA"/>
</dbReference>
<name>A0ABP2ZNY4_ENTCL</name>
<gene>
    <name evidence="1" type="ORF">EDP2_3117</name>
</gene>
<protein>
    <submittedName>
        <fullName evidence="1">Uncharacterized protein</fullName>
    </submittedName>
</protein>
<evidence type="ECO:0000313" key="2">
    <source>
        <dbReference type="Proteomes" id="UP000017834"/>
    </source>
</evidence>